<feature type="compositionally biased region" description="Low complexity" evidence="1">
    <location>
        <begin position="43"/>
        <end position="52"/>
    </location>
</feature>
<protein>
    <recommendedName>
        <fullName evidence="2">SET domain-containing protein</fullName>
    </recommendedName>
</protein>
<dbReference type="EMBL" id="HBFR01006714">
    <property type="protein sequence ID" value="CAD8877642.1"/>
    <property type="molecule type" value="Transcribed_RNA"/>
</dbReference>
<dbReference type="AlphaFoldDB" id="A0A7S1B7G5"/>
<dbReference type="PANTHER" id="PTHR13271">
    <property type="entry name" value="UNCHARACTERIZED PUTATIVE METHYLTRANSFERASE"/>
    <property type="match status" value="1"/>
</dbReference>
<evidence type="ECO:0000256" key="1">
    <source>
        <dbReference type="SAM" id="MobiDB-lite"/>
    </source>
</evidence>
<reference evidence="3" key="1">
    <citation type="submission" date="2021-01" db="EMBL/GenBank/DDBJ databases">
        <authorList>
            <person name="Corre E."/>
            <person name="Pelletier E."/>
            <person name="Niang G."/>
            <person name="Scheremetjew M."/>
            <person name="Finn R."/>
            <person name="Kale V."/>
            <person name="Holt S."/>
            <person name="Cochrane G."/>
            <person name="Meng A."/>
            <person name="Brown T."/>
            <person name="Cohen L."/>
        </authorList>
    </citation>
    <scope>NUCLEOTIDE SEQUENCE</scope>
    <source>
        <strain evidence="3">308</strain>
    </source>
</reference>
<dbReference type="PANTHER" id="PTHR13271:SF34">
    <property type="entry name" value="N-LYSINE METHYLTRANSFERASE SETD6"/>
    <property type="match status" value="1"/>
</dbReference>
<dbReference type="InterPro" id="IPR001214">
    <property type="entry name" value="SET_dom"/>
</dbReference>
<sequence>MIVIFKCCAPQCRFMRDRLYLDSCDSRFLSVLTSQAYDSPSLLRSLPSTTDSATKNRVTGESEDSPKGEDLYKNLIAWILKPKSGRNGAVRHDVHFEGEETFAFINPAICISNSDNGDGFGVIVSRAVEKNEVLFTIPVQKFCLTTAGALEDEYIGAALRNIVEATEGGIDGGGGTVVLAAYVAYLYLRSIVLEESLKLAQKADYLSYLQTLPLTRPGNKSSTAMQDHILWWSRDEVDKYLGGSVAHEEAVDILSEVEYAIKSLENIVKQALLREKHDEDDWFIKWIRQPQKLNISDKVIRETIRGAFVAILSRSFSDEETIDGSRLAPLLDMLQHNDRPNVCHSIERTNRNVRQIVVTARFDLEEGTELLNQYQSDLEAHRFFVRFGFIPTDTQKISRPIETSELQSAQSSSYMRSVIKEYYNIFFPSKTKNTK</sequence>
<dbReference type="InterPro" id="IPR046341">
    <property type="entry name" value="SET_dom_sf"/>
</dbReference>
<dbReference type="SUPFAM" id="SSF82199">
    <property type="entry name" value="SET domain"/>
    <property type="match status" value="1"/>
</dbReference>
<dbReference type="CDD" id="cd10527">
    <property type="entry name" value="SET_LSMT"/>
    <property type="match status" value="1"/>
</dbReference>
<organism evidence="3">
    <name type="scientific">Corethron hystrix</name>
    <dbReference type="NCBI Taxonomy" id="216773"/>
    <lineage>
        <taxon>Eukaryota</taxon>
        <taxon>Sar</taxon>
        <taxon>Stramenopiles</taxon>
        <taxon>Ochrophyta</taxon>
        <taxon>Bacillariophyta</taxon>
        <taxon>Coscinodiscophyceae</taxon>
        <taxon>Corethrophycidae</taxon>
        <taxon>Corethrales</taxon>
        <taxon>Corethraceae</taxon>
        <taxon>Corethron</taxon>
    </lineage>
</organism>
<accession>A0A7S1B7G5</accession>
<dbReference type="Gene3D" id="3.90.1410.10">
    <property type="entry name" value="set domain protein methyltransferase, domain 1"/>
    <property type="match status" value="1"/>
</dbReference>
<dbReference type="GO" id="GO:0005634">
    <property type="term" value="C:nucleus"/>
    <property type="evidence" value="ECO:0007669"/>
    <property type="project" value="TreeGrafter"/>
</dbReference>
<dbReference type="PROSITE" id="PS50280">
    <property type="entry name" value="SET"/>
    <property type="match status" value="1"/>
</dbReference>
<gene>
    <name evidence="3" type="ORF">CHYS00102_LOCUS4826</name>
</gene>
<evidence type="ECO:0000313" key="3">
    <source>
        <dbReference type="EMBL" id="CAD8877642.1"/>
    </source>
</evidence>
<feature type="domain" description="SET" evidence="2">
    <location>
        <begin position="107"/>
        <end position="375"/>
    </location>
</feature>
<proteinExistence type="predicted"/>
<feature type="region of interest" description="Disordered" evidence="1">
    <location>
        <begin position="43"/>
        <end position="67"/>
    </location>
</feature>
<name>A0A7S1B7G5_9STRA</name>
<dbReference type="InterPro" id="IPR050600">
    <property type="entry name" value="SETD3_SETD6_MTase"/>
</dbReference>
<dbReference type="Pfam" id="PF00856">
    <property type="entry name" value="SET"/>
    <property type="match status" value="1"/>
</dbReference>
<dbReference type="GO" id="GO:0016279">
    <property type="term" value="F:protein-lysine N-methyltransferase activity"/>
    <property type="evidence" value="ECO:0007669"/>
    <property type="project" value="TreeGrafter"/>
</dbReference>
<evidence type="ECO:0000259" key="2">
    <source>
        <dbReference type="PROSITE" id="PS50280"/>
    </source>
</evidence>
<feature type="compositionally biased region" description="Basic and acidic residues" evidence="1">
    <location>
        <begin position="58"/>
        <end position="67"/>
    </location>
</feature>